<organism evidence="2 3">
    <name type="scientific">Takifugu flavidus</name>
    <name type="common">sansaifugu</name>
    <dbReference type="NCBI Taxonomy" id="433684"/>
    <lineage>
        <taxon>Eukaryota</taxon>
        <taxon>Metazoa</taxon>
        <taxon>Chordata</taxon>
        <taxon>Craniata</taxon>
        <taxon>Vertebrata</taxon>
        <taxon>Euteleostomi</taxon>
        <taxon>Actinopterygii</taxon>
        <taxon>Neopterygii</taxon>
        <taxon>Teleostei</taxon>
        <taxon>Neoteleostei</taxon>
        <taxon>Acanthomorphata</taxon>
        <taxon>Eupercaria</taxon>
        <taxon>Tetraodontiformes</taxon>
        <taxon>Tetradontoidea</taxon>
        <taxon>Tetraodontidae</taxon>
        <taxon>Takifugu</taxon>
    </lineage>
</organism>
<name>A0A5C6MLA4_9TELE</name>
<comment type="caution">
    <text evidence="2">The sequence shown here is derived from an EMBL/GenBank/DDBJ whole genome shotgun (WGS) entry which is preliminary data.</text>
</comment>
<gene>
    <name evidence="2" type="ORF">D4764_09G0010540</name>
</gene>
<dbReference type="Proteomes" id="UP000324091">
    <property type="component" value="Chromosome 9"/>
</dbReference>
<evidence type="ECO:0000313" key="2">
    <source>
        <dbReference type="EMBL" id="TWW56004.1"/>
    </source>
</evidence>
<feature type="region of interest" description="Disordered" evidence="1">
    <location>
        <begin position="100"/>
        <end position="133"/>
    </location>
</feature>
<keyword evidence="3" id="KW-1185">Reference proteome</keyword>
<evidence type="ECO:0000256" key="1">
    <source>
        <dbReference type="SAM" id="MobiDB-lite"/>
    </source>
</evidence>
<protein>
    <submittedName>
        <fullName evidence="2">Uncharacterized protein</fullName>
    </submittedName>
</protein>
<sequence length="213" mass="22925">MPAMAASSGVSGFEKLTRRHGVKLSPPTGVSMEECALAVGKILVMAVVVINGALTPVFPLSNPAKKVVVLNVPPFLKNNMLLRELSLHGRVVSQMRLIPLGSKSPEKRRKRAKRCGHNRGGGRASRASGGHLGDHLDLQSECLTRELVEQTTTRVTETVLDMEDVGVEENSLNVSIKRKSTVGFQASRLSFPAGPCSGHQLAQLQAISYQQPI</sequence>
<reference evidence="2 3" key="1">
    <citation type="submission" date="2019-04" db="EMBL/GenBank/DDBJ databases">
        <title>Chromosome genome assembly for Takifugu flavidus.</title>
        <authorList>
            <person name="Xiao S."/>
        </authorList>
    </citation>
    <scope>NUCLEOTIDE SEQUENCE [LARGE SCALE GENOMIC DNA]</scope>
    <source>
        <strain evidence="2">HTHZ2018</strain>
        <tissue evidence="2">Muscle</tissue>
    </source>
</reference>
<dbReference type="AlphaFoldDB" id="A0A5C6MLA4"/>
<dbReference type="EMBL" id="RHFK02000022">
    <property type="protein sequence ID" value="TWW56004.1"/>
    <property type="molecule type" value="Genomic_DNA"/>
</dbReference>
<feature type="compositionally biased region" description="Basic residues" evidence="1">
    <location>
        <begin position="106"/>
        <end position="117"/>
    </location>
</feature>
<proteinExistence type="predicted"/>
<accession>A0A5C6MLA4</accession>
<evidence type="ECO:0000313" key="3">
    <source>
        <dbReference type="Proteomes" id="UP000324091"/>
    </source>
</evidence>